<dbReference type="OrthoDB" id="775260at2759"/>
<dbReference type="PANTHER" id="PTHR11088:SF74">
    <property type="entry name" value="ADENYLATE ISOPENTENYLTRANSFERASE 5, CHLOROPLASTIC"/>
    <property type="match status" value="1"/>
</dbReference>
<dbReference type="EMBL" id="CACSLK010028053">
    <property type="protein sequence ID" value="CAA0834774.1"/>
    <property type="molecule type" value="Genomic_DNA"/>
</dbReference>
<evidence type="ECO:0000256" key="5">
    <source>
        <dbReference type="ARBA" id="ARBA00022840"/>
    </source>
</evidence>
<gene>
    <name evidence="6" type="ORF">SHERM_02584</name>
</gene>
<dbReference type="GO" id="GO:0006400">
    <property type="term" value="P:tRNA modification"/>
    <property type="evidence" value="ECO:0007669"/>
    <property type="project" value="TreeGrafter"/>
</dbReference>
<name>A0A9N7NSV1_STRHE</name>
<dbReference type="AlphaFoldDB" id="A0A9N7NSV1"/>
<evidence type="ECO:0000313" key="6">
    <source>
        <dbReference type="EMBL" id="CAA0834774.1"/>
    </source>
</evidence>
<reference evidence="6" key="1">
    <citation type="submission" date="2019-12" db="EMBL/GenBank/DDBJ databases">
        <authorList>
            <person name="Scholes J."/>
        </authorList>
    </citation>
    <scope>NUCLEOTIDE SEQUENCE</scope>
</reference>
<dbReference type="InterPro" id="IPR039657">
    <property type="entry name" value="Dimethylallyltransferase"/>
</dbReference>
<comment type="caution">
    <text evidence="6">The sequence shown here is derived from an EMBL/GenBank/DDBJ whole genome shotgun (WGS) entry which is preliminary data.</text>
</comment>
<evidence type="ECO:0000256" key="2">
    <source>
        <dbReference type="ARBA" id="ARBA00022679"/>
    </source>
</evidence>
<sequence length="301" mass="32876">MAPPTHKRAPSTSSLAAGKVVVVMGATGTGKSRLAIDLALIFDGEVINCDKIQVYTALQVISNKVTPAEARGVAHHLLDIIDDPNEDFTAAEFVCRATKSADAISGRARLPIITGGSNSFIEALVSDCRFRSRYECCFLWVDVSKKPVHLSHVKRRVDVMVGSGLVDEARKFYGGDYARGVRRAIGVPEMDEYFWNEGSVEGEERARLLHSAVEEIKENTWWLVGRQLGKIHSMGERIGWERVHMLDATEAFERWEVGDGTAAEAVWKATVVEPSLWILSVFLGRDGESMGSGSGLGLGAT</sequence>
<dbReference type="InterPro" id="IPR027417">
    <property type="entry name" value="P-loop_NTPase"/>
</dbReference>
<dbReference type="SUPFAM" id="SSF52540">
    <property type="entry name" value="P-loop containing nucleoside triphosphate hydrolases"/>
    <property type="match status" value="1"/>
</dbReference>
<dbReference type="GO" id="GO:0052381">
    <property type="term" value="F:tRNA dimethylallyltransferase activity"/>
    <property type="evidence" value="ECO:0007669"/>
    <property type="project" value="TreeGrafter"/>
</dbReference>
<keyword evidence="3" id="KW-0203">Cytokinin biosynthesis</keyword>
<dbReference type="GO" id="GO:0005524">
    <property type="term" value="F:ATP binding"/>
    <property type="evidence" value="ECO:0007669"/>
    <property type="project" value="UniProtKB-KW"/>
</dbReference>
<dbReference type="Pfam" id="PF01715">
    <property type="entry name" value="IPPT"/>
    <property type="match status" value="2"/>
</dbReference>
<organism evidence="6 7">
    <name type="scientific">Striga hermonthica</name>
    <name type="common">Purple witchweed</name>
    <name type="synonym">Buchnera hermonthica</name>
    <dbReference type="NCBI Taxonomy" id="68872"/>
    <lineage>
        <taxon>Eukaryota</taxon>
        <taxon>Viridiplantae</taxon>
        <taxon>Streptophyta</taxon>
        <taxon>Embryophyta</taxon>
        <taxon>Tracheophyta</taxon>
        <taxon>Spermatophyta</taxon>
        <taxon>Magnoliopsida</taxon>
        <taxon>eudicotyledons</taxon>
        <taxon>Gunneridae</taxon>
        <taxon>Pentapetalae</taxon>
        <taxon>asterids</taxon>
        <taxon>lamiids</taxon>
        <taxon>Lamiales</taxon>
        <taxon>Orobanchaceae</taxon>
        <taxon>Buchnereae</taxon>
        <taxon>Striga</taxon>
    </lineage>
</organism>
<keyword evidence="2" id="KW-0808">Transferase</keyword>
<dbReference type="Gene3D" id="3.40.50.300">
    <property type="entry name" value="P-loop containing nucleotide triphosphate hydrolases"/>
    <property type="match status" value="1"/>
</dbReference>
<keyword evidence="7" id="KW-1185">Reference proteome</keyword>
<dbReference type="Gene3D" id="1.10.287.890">
    <property type="entry name" value="Crystal structure of tRNA isopentenylpyrophosphate transferase (bh2366) domain"/>
    <property type="match status" value="1"/>
</dbReference>
<comment type="similarity">
    <text evidence="1">Belongs to the IPP transferase family.</text>
</comment>
<dbReference type="GO" id="GO:0005739">
    <property type="term" value="C:mitochondrion"/>
    <property type="evidence" value="ECO:0007669"/>
    <property type="project" value="TreeGrafter"/>
</dbReference>
<keyword evidence="5" id="KW-0067">ATP-binding</keyword>
<proteinExistence type="inferred from homology"/>
<evidence type="ECO:0000313" key="7">
    <source>
        <dbReference type="Proteomes" id="UP001153555"/>
    </source>
</evidence>
<accession>A0A9N7NSV1</accession>
<evidence type="ECO:0000256" key="1">
    <source>
        <dbReference type="ARBA" id="ARBA00005842"/>
    </source>
</evidence>
<dbReference type="GO" id="GO:0009691">
    <property type="term" value="P:cytokinin biosynthetic process"/>
    <property type="evidence" value="ECO:0007669"/>
    <property type="project" value="UniProtKB-KW"/>
</dbReference>
<dbReference type="PANTHER" id="PTHR11088">
    <property type="entry name" value="TRNA DIMETHYLALLYLTRANSFERASE"/>
    <property type="match status" value="1"/>
</dbReference>
<protein>
    <submittedName>
        <fullName evidence="6">Adenylate isopentenyltransferase 5-chloroplastic</fullName>
    </submittedName>
</protein>
<dbReference type="Proteomes" id="UP001153555">
    <property type="component" value="Unassembled WGS sequence"/>
</dbReference>
<evidence type="ECO:0000256" key="3">
    <source>
        <dbReference type="ARBA" id="ARBA00022712"/>
    </source>
</evidence>
<evidence type="ECO:0000256" key="4">
    <source>
        <dbReference type="ARBA" id="ARBA00022741"/>
    </source>
</evidence>
<keyword evidence="4" id="KW-0547">Nucleotide-binding</keyword>